<evidence type="ECO:0000313" key="3">
    <source>
        <dbReference type="Proteomes" id="UP001064632"/>
    </source>
</evidence>
<organism evidence="2 3">
    <name type="scientific">Tahibacter amnicola</name>
    <dbReference type="NCBI Taxonomy" id="2976241"/>
    <lineage>
        <taxon>Bacteria</taxon>
        <taxon>Pseudomonadati</taxon>
        <taxon>Pseudomonadota</taxon>
        <taxon>Gammaproteobacteria</taxon>
        <taxon>Lysobacterales</taxon>
        <taxon>Rhodanobacteraceae</taxon>
        <taxon>Tahibacter</taxon>
    </lineage>
</organism>
<feature type="domain" description="Rap1a immunity protein" evidence="1">
    <location>
        <begin position="35"/>
        <end position="114"/>
    </location>
</feature>
<keyword evidence="3" id="KW-1185">Reference proteome</keyword>
<reference evidence="2" key="1">
    <citation type="submission" date="2022-09" db="EMBL/GenBank/DDBJ databases">
        <title>Tahibacter sp. nov., isolated from a fresh water.</title>
        <authorList>
            <person name="Baek J.H."/>
            <person name="Lee J.K."/>
            <person name="Kim J.M."/>
            <person name="Jeon C.O."/>
        </authorList>
    </citation>
    <scope>NUCLEOTIDE SEQUENCE</scope>
    <source>
        <strain evidence="2">W38</strain>
    </source>
</reference>
<dbReference type="Pfam" id="PF18602">
    <property type="entry name" value="Rap1a"/>
    <property type="match status" value="1"/>
</dbReference>
<protein>
    <submittedName>
        <fullName evidence="2">Rap1a/Tai family immunity protein</fullName>
    </submittedName>
</protein>
<name>A0ABY6BLK2_9GAMM</name>
<dbReference type="InterPro" id="IPR041238">
    <property type="entry name" value="Rap1a"/>
</dbReference>
<dbReference type="Gene3D" id="1.10.890.40">
    <property type="match status" value="1"/>
</dbReference>
<proteinExistence type="predicted"/>
<accession>A0ABY6BLK2</accession>
<evidence type="ECO:0000313" key="2">
    <source>
        <dbReference type="EMBL" id="UXI70318.1"/>
    </source>
</evidence>
<dbReference type="EMBL" id="CP104694">
    <property type="protein sequence ID" value="UXI70318.1"/>
    <property type="molecule type" value="Genomic_DNA"/>
</dbReference>
<sequence>MSIITIVLALLMSATPTQVEFVGGKRLAELGKAFQRMEAKAGKDDDHLGALYFLGYVAAIADTGGKNELFCIPNDVSIQQVATVVARFVDAHPETWHFRGYYFVEGALAAAFPCS</sequence>
<dbReference type="RefSeq" id="WP_261697268.1">
    <property type="nucleotide sequence ID" value="NZ_CP104694.1"/>
</dbReference>
<gene>
    <name evidence="2" type="ORF">N4264_11975</name>
</gene>
<evidence type="ECO:0000259" key="1">
    <source>
        <dbReference type="Pfam" id="PF18602"/>
    </source>
</evidence>
<dbReference type="Proteomes" id="UP001064632">
    <property type="component" value="Chromosome"/>
</dbReference>